<dbReference type="Pfam" id="PF00067">
    <property type="entry name" value="p450"/>
    <property type="match status" value="1"/>
</dbReference>
<evidence type="ECO:0000256" key="3">
    <source>
        <dbReference type="ARBA" id="ARBA00022617"/>
    </source>
</evidence>
<accession>A0A8H4J0Z6</accession>
<organism evidence="8 9">
    <name type="scientific">Botryosphaeria dothidea</name>
    <dbReference type="NCBI Taxonomy" id="55169"/>
    <lineage>
        <taxon>Eukaryota</taxon>
        <taxon>Fungi</taxon>
        <taxon>Dikarya</taxon>
        <taxon>Ascomycota</taxon>
        <taxon>Pezizomycotina</taxon>
        <taxon>Dothideomycetes</taxon>
        <taxon>Dothideomycetes incertae sedis</taxon>
        <taxon>Botryosphaeriales</taxon>
        <taxon>Botryosphaeriaceae</taxon>
        <taxon>Botryosphaeria</taxon>
    </lineage>
</organism>
<feature type="binding site" description="axial binding residue" evidence="6">
    <location>
        <position position="306"/>
    </location>
    <ligand>
        <name>heme</name>
        <dbReference type="ChEBI" id="CHEBI:30413"/>
    </ligand>
    <ligandPart>
        <name>Fe</name>
        <dbReference type="ChEBI" id="CHEBI:18248"/>
    </ligandPart>
</feature>
<evidence type="ECO:0000313" key="8">
    <source>
        <dbReference type="EMBL" id="KAF4308748.1"/>
    </source>
</evidence>
<dbReference type="GO" id="GO:0020037">
    <property type="term" value="F:heme binding"/>
    <property type="evidence" value="ECO:0007669"/>
    <property type="project" value="InterPro"/>
</dbReference>
<sequence>MLTSANDEDHTRVRRSIAHAFSDKALVEEEPLIQRYTGLLVEKLRDAVSVSDNGSSPDMPLGLLERTDYVPWVAGIIASAKFFGIFGPLRAAFPLLMPLIQRTLLRGMQKKRSTHGRFAREHVDARLARETTRPDIWTFVLRNSANDPGKGGLSREEMYAQASSLMGAGTETTASLLSGLTWLLCVNPDKLDRLNVEMRQAFGSGEDVGMQALARLPYLNACIQEGLRMYPPAALGLPQVTPPGGAVICGRPTVVYVSHFAAYRNDANFHDPDSFCPERWLPDADPRFASDNHSVFEPFSFGPRNCAGKNLAWHEARAILANIVLNFDMQSSERTDKN</sequence>
<dbReference type="SUPFAM" id="SSF48264">
    <property type="entry name" value="Cytochrome P450"/>
    <property type="match status" value="1"/>
</dbReference>
<dbReference type="PROSITE" id="PS00086">
    <property type="entry name" value="CYTOCHROME_P450"/>
    <property type="match status" value="1"/>
</dbReference>
<reference evidence="8" key="1">
    <citation type="submission" date="2020-04" db="EMBL/GenBank/DDBJ databases">
        <title>Genome Assembly and Annotation of Botryosphaeria dothidea sdau 11-99, a Latent Pathogen of Apple Fruit Ring Rot in China.</title>
        <authorList>
            <person name="Yu C."/>
            <person name="Diao Y."/>
            <person name="Lu Q."/>
            <person name="Zhao J."/>
            <person name="Cui S."/>
            <person name="Peng C."/>
            <person name="He B."/>
            <person name="Liu H."/>
        </authorList>
    </citation>
    <scope>NUCLEOTIDE SEQUENCE [LARGE SCALE GENOMIC DNA]</scope>
    <source>
        <strain evidence="8">Sdau11-99</strain>
    </source>
</reference>
<dbReference type="PRINTS" id="PR00385">
    <property type="entry name" value="P450"/>
</dbReference>
<dbReference type="GO" id="GO:0005506">
    <property type="term" value="F:iron ion binding"/>
    <property type="evidence" value="ECO:0007669"/>
    <property type="project" value="InterPro"/>
</dbReference>
<dbReference type="Proteomes" id="UP000572817">
    <property type="component" value="Unassembled WGS sequence"/>
</dbReference>
<comment type="similarity">
    <text evidence="2 7">Belongs to the cytochrome P450 family.</text>
</comment>
<evidence type="ECO:0000256" key="7">
    <source>
        <dbReference type="RuleBase" id="RU000461"/>
    </source>
</evidence>
<keyword evidence="3 6" id="KW-0349">Heme</keyword>
<dbReference type="PRINTS" id="PR00463">
    <property type="entry name" value="EP450I"/>
</dbReference>
<dbReference type="GO" id="GO:0004497">
    <property type="term" value="F:monooxygenase activity"/>
    <property type="evidence" value="ECO:0007669"/>
    <property type="project" value="UniProtKB-KW"/>
</dbReference>
<dbReference type="InterPro" id="IPR017972">
    <property type="entry name" value="Cyt_P450_CS"/>
</dbReference>
<keyword evidence="9" id="KW-1185">Reference proteome</keyword>
<evidence type="ECO:0000313" key="9">
    <source>
        <dbReference type="Proteomes" id="UP000572817"/>
    </source>
</evidence>
<dbReference type="Gene3D" id="1.10.630.10">
    <property type="entry name" value="Cytochrome P450"/>
    <property type="match status" value="1"/>
</dbReference>
<gene>
    <name evidence="8" type="ORF">GTA08_BOTSDO04530</name>
</gene>
<dbReference type="AlphaFoldDB" id="A0A8H4J0Z6"/>
<dbReference type="InterPro" id="IPR002401">
    <property type="entry name" value="Cyt_P450_E_grp-I"/>
</dbReference>
<dbReference type="InterPro" id="IPR050121">
    <property type="entry name" value="Cytochrome_P450_monoxygenase"/>
</dbReference>
<comment type="caution">
    <text evidence="8">The sequence shown here is derived from an EMBL/GenBank/DDBJ whole genome shotgun (WGS) entry which is preliminary data.</text>
</comment>
<name>A0A8H4J0Z6_9PEZI</name>
<keyword evidence="5 6" id="KW-0408">Iron</keyword>
<dbReference type="EMBL" id="WWBZ02000022">
    <property type="protein sequence ID" value="KAF4308748.1"/>
    <property type="molecule type" value="Genomic_DNA"/>
</dbReference>
<keyword evidence="4 6" id="KW-0479">Metal-binding</keyword>
<dbReference type="CDD" id="cd11058">
    <property type="entry name" value="CYP60B-like"/>
    <property type="match status" value="1"/>
</dbReference>
<evidence type="ECO:0000256" key="5">
    <source>
        <dbReference type="ARBA" id="ARBA00023004"/>
    </source>
</evidence>
<dbReference type="GO" id="GO:0016705">
    <property type="term" value="F:oxidoreductase activity, acting on paired donors, with incorporation or reduction of molecular oxygen"/>
    <property type="evidence" value="ECO:0007669"/>
    <property type="project" value="InterPro"/>
</dbReference>
<evidence type="ECO:0000256" key="1">
    <source>
        <dbReference type="ARBA" id="ARBA00001971"/>
    </source>
</evidence>
<dbReference type="InterPro" id="IPR036396">
    <property type="entry name" value="Cyt_P450_sf"/>
</dbReference>
<evidence type="ECO:0000256" key="2">
    <source>
        <dbReference type="ARBA" id="ARBA00010617"/>
    </source>
</evidence>
<protein>
    <submittedName>
        <fullName evidence="8">Short-chain dehydrogenase/reductase SDR</fullName>
    </submittedName>
</protein>
<dbReference type="OrthoDB" id="1470350at2759"/>
<keyword evidence="7" id="KW-0503">Monooxygenase</keyword>
<dbReference type="InterPro" id="IPR001128">
    <property type="entry name" value="Cyt_P450"/>
</dbReference>
<dbReference type="PANTHER" id="PTHR24305">
    <property type="entry name" value="CYTOCHROME P450"/>
    <property type="match status" value="1"/>
</dbReference>
<dbReference type="PANTHER" id="PTHR24305:SF210">
    <property type="entry name" value="CYTOCHROME P450 MONOOXYGENASE ASQL-RELATED"/>
    <property type="match status" value="1"/>
</dbReference>
<comment type="cofactor">
    <cofactor evidence="1 6">
        <name>heme</name>
        <dbReference type="ChEBI" id="CHEBI:30413"/>
    </cofactor>
</comment>
<keyword evidence="7" id="KW-0560">Oxidoreductase</keyword>
<evidence type="ECO:0000256" key="6">
    <source>
        <dbReference type="PIRSR" id="PIRSR602401-1"/>
    </source>
</evidence>
<evidence type="ECO:0000256" key="4">
    <source>
        <dbReference type="ARBA" id="ARBA00022723"/>
    </source>
</evidence>
<proteinExistence type="inferred from homology"/>